<keyword evidence="3" id="KW-1185">Reference proteome</keyword>
<sequence length="448" mass="48767">MPQVINETSLGGNIGAGLGSGLSQGLQALVQNLITNKQQQQQMQQRQQGLQALFPHLNSQQAQSLGGLDASTLNQLLKQQHQEQAGQRQMQNTASGLQALGISPQDASQLQGLPESLQSVVLKNYLGSAGNTGLDQVLSAIRGEPVAQQGTPLSEASGNAPLENIPQVQPMKSLQEVLKNPRITPDQRLKIEKMIQQREQFEKKESTRERAEAIRERREAFKDTKAERKEILDRVKAAREQLHDLGRMEELDKSGKLNSPGYLEFLSNIGMDISNLKSPESQEFQKIAANFLRDAKTYFGGRVSNYEIEQFLQTIPNLSQSPQGRARVIANLKRLSNIALSYNEALKDVMNSNKGIPPLDLIEQVDARMEKKLDKISEKFREDLAKPTPPGQDPWVTAALAGSGKLIGNFGAPLLGAGAGWLAGGPVGAGIGALGVGGKDILKDLLRK</sequence>
<name>V6DF27_9BACT</name>
<accession>V6DF27</accession>
<dbReference type="Proteomes" id="UP000018769">
    <property type="component" value="Chromosome I"/>
</dbReference>
<dbReference type="HOGENOM" id="CLU_610704_0_0_7"/>
<dbReference type="AlphaFoldDB" id="V6DF27"/>
<dbReference type="EMBL" id="HG793133">
    <property type="protein sequence ID" value="CDK30202.1"/>
    <property type="molecule type" value="Genomic_DNA"/>
</dbReference>
<proteinExistence type="predicted"/>
<protein>
    <submittedName>
        <fullName evidence="2">Uncharacterized protein</fullName>
    </submittedName>
</protein>
<feature type="coiled-coil region" evidence="1">
    <location>
        <begin position="204"/>
        <end position="241"/>
    </location>
</feature>
<gene>
    <name evidence="2" type="ORF">BABL1_gene_896</name>
</gene>
<dbReference type="RefSeq" id="WP_023791046.1">
    <property type="nucleotide sequence ID" value="NC_023003.1"/>
</dbReference>
<evidence type="ECO:0000313" key="2">
    <source>
        <dbReference type="EMBL" id="CDK30202.1"/>
    </source>
</evidence>
<reference evidence="2 3" key="1">
    <citation type="journal article" date="2015" name="Biol. Direct">
        <title>Babela massiliensis, a representative of a widespread bacterial phylum with unusual adaptations to parasitism in amoebae.</title>
        <authorList>
            <person name="Pagnier I."/>
            <person name="Yutin N."/>
            <person name="Croce O."/>
            <person name="Makarova K.S."/>
            <person name="Wolf Y.I."/>
            <person name="Benamar S."/>
            <person name="Raoult D."/>
            <person name="Koonin E.V."/>
            <person name="La Scola B."/>
        </authorList>
    </citation>
    <scope>NUCLEOTIDE SEQUENCE [LARGE SCALE GENOMIC DNA]</scope>
    <source>
        <strain evidence="3">BABL1</strain>
    </source>
</reference>
<dbReference type="STRING" id="673862.BABL1_gene_896"/>
<evidence type="ECO:0000313" key="3">
    <source>
        <dbReference type="Proteomes" id="UP000018769"/>
    </source>
</evidence>
<organism evidence="2 3">
    <name type="scientific">Candidatus Babela massiliensis</name>
    <dbReference type="NCBI Taxonomy" id="673862"/>
    <lineage>
        <taxon>Bacteria</taxon>
        <taxon>Candidatus Babelota</taxon>
        <taxon>Candidatus Babeliae</taxon>
        <taxon>Candidatus Babeliales</taxon>
        <taxon>Candidatus Babeliaceae</taxon>
        <taxon>Candidatus Babela</taxon>
    </lineage>
</organism>
<dbReference type="KEGG" id="dpb:BABL1_gene_896"/>
<keyword evidence="1" id="KW-0175">Coiled coil</keyword>
<evidence type="ECO:0000256" key="1">
    <source>
        <dbReference type="SAM" id="Coils"/>
    </source>
</evidence>